<reference evidence="2 3" key="1">
    <citation type="submission" date="2016-11" db="EMBL/GenBank/DDBJ databases">
        <title>The macronuclear genome of Stentor coeruleus: a giant cell with tiny introns.</title>
        <authorList>
            <person name="Slabodnick M."/>
            <person name="Ruby J.G."/>
            <person name="Reiff S.B."/>
            <person name="Swart E.C."/>
            <person name="Gosai S."/>
            <person name="Prabakaran S."/>
            <person name="Witkowska E."/>
            <person name="Larue G.E."/>
            <person name="Fisher S."/>
            <person name="Freeman R.M."/>
            <person name="Gunawardena J."/>
            <person name="Chu W."/>
            <person name="Stover N.A."/>
            <person name="Gregory B.D."/>
            <person name="Nowacki M."/>
            <person name="Derisi J."/>
            <person name="Roy S.W."/>
            <person name="Marshall W.F."/>
            <person name="Sood P."/>
        </authorList>
    </citation>
    <scope>NUCLEOTIDE SEQUENCE [LARGE SCALE GENOMIC DNA]</scope>
    <source>
        <strain evidence="2">WM001</strain>
    </source>
</reference>
<name>A0A1R2B6A8_9CILI</name>
<dbReference type="InterPro" id="IPR051291">
    <property type="entry name" value="CIMAP"/>
</dbReference>
<feature type="region of interest" description="Disordered" evidence="1">
    <location>
        <begin position="34"/>
        <end position="73"/>
    </location>
</feature>
<dbReference type="Pfam" id="PF07004">
    <property type="entry name" value="SHIPPO-rpt"/>
    <property type="match status" value="4"/>
</dbReference>
<dbReference type="Proteomes" id="UP000187209">
    <property type="component" value="Unassembled WGS sequence"/>
</dbReference>
<gene>
    <name evidence="2" type="ORF">SteCoe_29434</name>
</gene>
<proteinExistence type="predicted"/>
<dbReference type="PANTHER" id="PTHR21580">
    <property type="entry name" value="SHIPPO-1-RELATED"/>
    <property type="match status" value="1"/>
</dbReference>
<dbReference type="EMBL" id="MPUH01000923">
    <property type="protein sequence ID" value="OMJ72170.1"/>
    <property type="molecule type" value="Genomic_DNA"/>
</dbReference>
<accession>A0A1R2B6A8</accession>
<dbReference type="AlphaFoldDB" id="A0A1R2B6A8"/>
<evidence type="ECO:0000313" key="3">
    <source>
        <dbReference type="Proteomes" id="UP000187209"/>
    </source>
</evidence>
<organism evidence="2 3">
    <name type="scientific">Stentor coeruleus</name>
    <dbReference type="NCBI Taxonomy" id="5963"/>
    <lineage>
        <taxon>Eukaryota</taxon>
        <taxon>Sar</taxon>
        <taxon>Alveolata</taxon>
        <taxon>Ciliophora</taxon>
        <taxon>Postciliodesmatophora</taxon>
        <taxon>Heterotrichea</taxon>
        <taxon>Heterotrichida</taxon>
        <taxon>Stentoridae</taxon>
        <taxon>Stentor</taxon>
    </lineage>
</organism>
<evidence type="ECO:0000256" key="1">
    <source>
        <dbReference type="SAM" id="MobiDB-lite"/>
    </source>
</evidence>
<dbReference type="InterPro" id="IPR010736">
    <property type="entry name" value="SHIPPO-rpt"/>
</dbReference>
<sequence length="325" mass="36246">MESISFRQVGKESFGKLYKGSIVDAYNRLSQASIPTKDEQLLQNSTSNKGFGCSANRFKSKTTRSPGPGYYEDPEILNPSLSKKGYGGLTNSAARFKKYQYLNSIPGPGSYENQPISSQGFTISNGKTKSLKKTQDLPAPGQYNPLLPSSSTQSTSMFKSKSKRLEIPNKISPAPWQYTPSYTLTRNSSSALSSAFKLSVNAKRQQTNLYDPHGTINENITPGPADYNIQTNYDLNRPSSMFVNNEQDRFGKSINPKIINNSPGPGQYIKPETVLKSKTKLAAFMSKSERKWFTTDRKPPGPAFYKPAYQPKKKCFHLKPENIWV</sequence>
<keyword evidence="3" id="KW-1185">Reference proteome</keyword>
<dbReference type="OrthoDB" id="284284at2759"/>
<comment type="caution">
    <text evidence="2">The sequence shown here is derived from an EMBL/GenBank/DDBJ whole genome shotgun (WGS) entry which is preliminary data.</text>
</comment>
<dbReference type="PANTHER" id="PTHR21580:SF21">
    <property type="entry name" value="O(6)-METHYLGUANINE-INDUCED APOPTOSIS 2"/>
    <property type="match status" value="1"/>
</dbReference>
<evidence type="ECO:0000313" key="2">
    <source>
        <dbReference type="EMBL" id="OMJ72170.1"/>
    </source>
</evidence>
<protein>
    <submittedName>
        <fullName evidence="2">Uncharacterized protein</fullName>
    </submittedName>
</protein>